<keyword evidence="1" id="KW-0472">Membrane</keyword>
<feature type="transmembrane region" description="Helical" evidence="1">
    <location>
        <begin position="331"/>
        <end position="352"/>
    </location>
</feature>
<feature type="transmembrane region" description="Helical" evidence="1">
    <location>
        <begin position="287"/>
        <end position="311"/>
    </location>
</feature>
<reference evidence="2" key="1">
    <citation type="submission" date="2022-01" db="EMBL/GenBank/DDBJ databases">
        <authorList>
            <person name="Jo J.-H."/>
            <person name="Im W.-T."/>
        </authorList>
    </citation>
    <scope>NUCLEOTIDE SEQUENCE</scope>
    <source>
        <strain evidence="2">XY25</strain>
    </source>
</reference>
<dbReference type="InterPro" id="IPR000883">
    <property type="entry name" value="Cyt_C_Oxase_1"/>
</dbReference>
<dbReference type="Gene3D" id="1.20.210.10">
    <property type="entry name" value="Cytochrome c oxidase-like, subunit I domain"/>
    <property type="match status" value="1"/>
</dbReference>
<feature type="transmembrane region" description="Helical" evidence="1">
    <location>
        <begin position="153"/>
        <end position="172"/>
    </location>
</feature>
<dbReference type="RefSeq" id="WP_275710351.1">
    <property type="nucleotide sequence ID" value="NZ_JAKLTN010000002.1"/>
</dbReference>
<feature type="transmembrane region" description="Helical" evidence="1">
    <location>
        <begin position="364"/>
        <end position="390"/>
    </location>
</feature>
<evidence type="ECO:0000256" key="1">
    <source>
        <dbReference type="SAM" id="Phobius"/>
    </source>
</evidence>
<keyword evidence="1" id="KW-1133">Transmembrane helix</keyword>
<accession>A0ABS9K2J5</accession>
<feature type="transmembrane region" description="Helical" evidence="1">
    <location>
        <begin position="219"/>
        <end position="242"/>
    </location>
</feature>
<feature type="transmembrane region" description="Helical" evidence="1">
    <location>
        <begin position="410"/>
        <end position="432"/>
    </location>
</feature>
<gene>
    <name evidence="2" type="ORF">LZ012_10150</name>
</gene>
<comment type="caution">
    <text evidence="2">The sequence shown here is derived from an EMBL/GenBank/DDBJ whole genome shotgun (WGS) entry which is preliminary data.</text>
</comment>
<protein>
    <submittedName>
        <fullName evidence="2">Cbb3-type cytochrome c oxidase subunit I</fullName>
    </submittedName>
</protein>
<dbReference type="EMBL" id="JAKLTN010000002">
    <property type="protein sequence ID" value="MCG2577356.1"/>
    <property type="molecule type" value="Genomic_DNA"/>
</dbReference>
<feature type="transmembrane region" description="Helical" evidence="1">
    <location>
        <begin position="248"/>
        <end position="275"/>
    </location>
</feature>
<dbReference type="Pfam" id="PF00115">
    <property type="entry name" value="COX1"/>
    <property type="match status" value="1"/>
</dbReference>
<evidence type="ECO:0000313" key="3">
    <source>
        <dbReference type="Proteomes" id="UP001165384"/>
    </source>
</evidence>
<dbReference type="Proteomes" id="UP001165384">
    <property type="component" value="Unassembled WGS sequence"/>
</dbReference>
<dbReference type="SUPFAM" id="SSF81442">
    <property type="entry name" value="Cytochrome c oxidase subunit I-like"/>
    <property type="match status" value="1"/>
</dbReference>
<sequence length="458" mass="51282">MKYRSQAVAYWYFAVAMGLFGLQVAFGLLAATKYLGPDPLINLVPFDVMKVIHTNLLVVWVLTGFMGGTYWIVPEESRAELHSVKLAYLQLGLWVVMGVSAIIGYFFRWGAGTKLLEQPLPHKIVIVVVMLMFLYNVFMTIRRSGRFTTTEGVLLGGLFLAALLYLPSLIPFDNYTLGTFYRWWTIHLWVEGCWEMIQGSMLAYLLIRLTGADREVMEKWLYVIVGLVFISGVIGTAHHYYWLGVPEYWLLTGGFFSALEPAPLVGMAIYAYSALRRSGLAHPNTLATHWTVGSAVYTMFGAGLLGLAHTWPTVNKWTHGTLITPMHGHAAFFGAYAMIVLAMITYILPQVCRDRGDEGRPSDYWAFWLQLAGMFGMTLSFATAGIGQVYLERIIGLGFLETQLKIQVHFLMLLAAGTLFASGVGLFIWNFFRYRPTFDHVVTVDEPGAVPRAARATA</sequence>
<feature type="transmembrane region" description="Helical" evidence="1">
    <location>
        <begin position="184"/>
        <end position="207"/>
    </location>
</feature>
<feature type="transmembrane region" description="Helical" evidence="1">
    <location>
        <begin position="51"/>
        <end position="74"/>
    </location>
</feature>
<evidence type="ECO:0000313" key="2">
    <source>
        <dbReference type="EMBL" id="MCG2577356.1"/>
    </source>
</evidence>
<dbReference type="InterPro" id="IPR036927">
    <property type="entry name" value="Cyt_c_oxase-like_su1_sf"/>
</dbReference>
<feature type="transmembrane region" description="Helical" evidence="1">
    <location>
        <begin position="120"/>
        <end position="141"/>
    </location>
</feature>
<organism evidence="2 3">
    <name type="scientific">Dechloromonas hankyongensis</name>
    <dbReference type="NCBI Taxonomy" id="2908002"/>
    <lineage>
        <taxon>Bacteria</taxon>
        <taxon>Pseudomonadati</taxon>
        <taxon>Pseudomonadota</taxon>
        <taxon>Betaproteobacteria</taxon>
        <taxon>Rhodocyclales</taxon>
        <taxon>Azonexaceae</taxon>
        <taxon>Dechloromonas</taxon>
    </lineage>
</organism>
<feature type="transmembrane region" description="Helical" evidence="1">
    <location>
        <begin position="86"/>
        <end position="108"/>
    </location>
</feature>
<keyword evidence="3" id="KW-1185">Reference proteome</keyword>
<feature type="transmembrane region" description="Helical" evidence="1">
    <location>
        <begin position="7"/>
        <end position="31"/>
    </location>
</feature>
<name>A0ABS9K2J5_9RHOO</name>
<dbReference type="PANTHER" id="PTHR10422:SF43">
    <property type="entry name" value="NITRIC OXIDE REDUCTASE SUBUNIT B"/>
    <property type="match status" value="1"/>
</dbReference>
<proteinExistence type="predicted"/>
<dbReference type="PANTHER" id="PTHR10422">
    <property type="entry name" value="CYTOCHROME C OXIDASE SUBUNIT 1"/>
    <property type="match status" value="1"/>
</dbReference>
<keyword evidence="1" id="KW-0812">Transmembrane</keyword>